<evidence type="ECO:0000313" key="3">
    <source>
        <dbReference type="EMBL" id="KAK0428309.1"/>
    </source>
</evidence>
<accession>A0AA39IRG0</accession>
<feature type="compositionally biased region" description="Polar residues" evidence="1">
    <location>
        <begin position="49"/>
        <end position="59"/>
    </location>
</feature>
<name>A0AA39IRG0_9BILA</name>
<evidence type="ECO:0000256" key="1">
    <source>
        <dbReference type="SAM" id="MobiDB-lite"/>
    </source>
</evidence>
<dbReference type="AlphaFoldDB" id="A0AA39IRG0"/>
<keyword evidence="2" id="KW-0812">Transmembrane</keyword>
<sequence length="349" mass="39479">MSHEDPKGFFRRLVRRSKKKKRDKKWNILDVLHIGPLKKSKKSKKEPPASQTRSMSQEPITERPPTPLQSITGSPQMVPSSSSPNEGQTSKTARKVMGTSVQERSVPVPVPTKSPDAEPVAKTAHEPVKAKEMPVAEESKSDDGNSAKEPSAFNDDDEDQMRRMDVIAGEMKHCEKQLATTKEESRELIKRLGQMSKDIDNLDLILAKVESTLVAKCDAQDRALERLEEAQFQEIQNAAERIDNIQDVSKDVNFQVDEMTADTENHLWYLYNPVYAVVDLFLHMSIALILWIVMMFASQAGYQFEENPELMRPTIQMSPVCLDPICPEKAKRPKGNDKHNGRDGNERRS</sequence>
<dbReference type="Proteomes" id="UP001175271">
    <property type="component" value="Unassembled WGS sequence"/>
</dbReference>
<gene>
    <name evidence="3" type="ORF">QR680_010723</name>
</gene>
<protein>
    <recommendedName>
        <fullName evidence="5">Transmembrane protein</fullName>
    </recommendedName>
</protein>
<evidence type="ECO:0008006" key="5">
    <source>
        <dbReference type="Google" id="ProtNLM"/>
    </source>
</evidence>
<feature type="region of interest" description="Disordered" evidence="1">
    <location>
        <begin position="31"/>
        <end position="160"/>
    </location>
</feature>
<feature type="compositionally biased region" description="Basic and acidic residues" evidence="1">
    <location>
        <begin position="123"/>
        <end position="146"/>
    </location>
</feature>
<keyword evidence="2" id="KW-1133">Transmembrane helix</keyword>
<keyword evidence="2" id="KW-0472">Membrane</keyword>
<evidence type="ECO:0000256" key="2">
    <source>
        <dbReference type="SAM" id="Phobius"/>
    </source>
</evidence>
<feature type="compositionally biased region" description="Polar residues" evidence="1">
    <location>
        <begin position="68"/>
        <end position="91"/>
    </location>
</feature>
<feature type="transmembrane region" description="Helical" evidence="2">
    <location>
        <begin position="280"/>
        <end position="302"/>
    </location>
</feature>
<proteinExistence type="predicted"/>
<reference evidence="3" key="1">
    <citation type="submission" date="2023-06" db="EMBL/GenBank/DDBJ databases">
        <title>Genomic analysis of the entomopathogenic nematode Steinernema hermaphroditum.</title>
        <authorList>
            <person name="Schwarz E.M."/>
            <person name="Heppert J.K."/>
            <person name="Baniya A."/>
            <person name="Schwartz H.T."/>
            <person name="Tan C.-H."/>
            <person name="Antoshechkin I."/>
            <person name="Sternberg P.W."/>
            <person name="Goodrich-Blair H."/>
            <person name="Dillman A.R."/>
        </authorList>
    </citation>
    <scope>NUCLEOTIDE SEQUENCE</scope>
    <source>
        <strain evidence="3">PS9179</strain>
        <tissue evidence="3">Whole animal</tissue>
    </source>
</reference>
<feature type="region of interest" description="Disordered" evidence="1">
    <location>
        <begin position="326"/>
        <end position="349"/>
    </location>
</feature>
<comment type="caution">
    <text evidence="3">The sequence shown here is derived from an EMBL/GenBank/DDBJ whole genome shotgun (WGS) entry which is preliminary data.</text>
</comment>
<evidence type="ECO:0000313" key="4">
    <source>
        <dbReference type="Proteomes" id="UP001175271"/>
    </source>
</evidence>
<organism evidence="3 4">
    <name type="scientific">Steinernema hermaphroditum</name>
    <dbReference type="NCBI Taxonomy" id="289476"/>
    <lineage>
        <taxon>Eukaryota</taxon>
        <taxon>Metazoa</taxon>
        <taxon>Ecdysozoa</taxon>
        <taxon>Nematoda</taxon>
        <taxon>Chromadorea</taxon>
        <taxon>Rhabditida</taxon>
        <taxon>Tylenchina</taxon>
        <taxon>Panagrolaimomorpha</taxon>
        <taxon>Strongyloidoidea</taxon>
        <taxon>Steinernematidae</taxon>
        <taxon>Steinernema</taxon>
    </lineage>
</organism>
<dbReference type="EMBL" id="JAUCMV010000001">
    <property type="protein sequence ID" value="KAK0428309.1"/>
    <property type="molecule type" value="Genomic_DNA"/>
</dbReference>
<keyword evidence="4" id="KW-1185">Reference proteome</keyword>